<organism evidence="2 3">
    <name type="scientific">Desulfovibrio ferrophilus</name>
    <dbReference type="NCBI Taxonomy" id="241368"/>
    <lineage>
        <taxon>Bacteria</taxon>
        <taxon>Pseudomonadati</taxon>
        <taxon>Thermodesulfobacteriota</taxon>
        <taxon>Desulfovibrionia</taxon>
        <taxon>Desulfovibrionales</taxon>
        <taxon>Desulfovibrionaceae</taxon>
        <taxon>Desulfovibrio</taxon>
    </lineage>
</organism>
<protein>
    <submittedName>
        <fullName evidence="2">Putative rtx toxin rtxa</fullName>
    </submittedName>
</protein>
<reference evidence="2 3" key="1">
    <citation type="journal article" date="2018" name="Sci. Adv.">
        <title>Multi-heme cytochromes provide a pathway for survival in energy-limited environments.</title>
        <authorList>
            <person name="Deng X."/>
            <person name="Dohmae N."/>
            <person name="Nealson K.H."/>
            <person name="Hashimoto K."/>
            <person name="Okamoto A."/>
        </authorList>
    </citation>
    <scope>NUCLEOTIDE SEQUENCE [LARGE SCALE GENOMIC DNA]</scope>
    <source>
        <strain evidence="2 3">IS5</strain>
    </source>
</reference>
<gene>
    <name evidence="2" type="ORF">DFE_2045</name>
</gene>
<dbReference type="EMBL" id="AP017378">
    <property type="protein sequence ID" value="BBD08771.1"/>
    <property type="molecule type" value="Genomic_DNA"/>
</dbReference>
<evidence type="ECO:0000256" key="1">
    <source>
        <dbReference type="SAM" id="Coils"/>
    </source>
</evidence>
<dbReference type="Proteomes" id="UP000269883">
    <property type="component" value="Chromosome"/>
</dbReference>
<evidence type="ECO:0000313" key="2">
    <source>
        <dbReference type="EMBL" id="BBD08771.1"/>
    </source>
</evidence>
<keyword evidence="1" id="KW-0175">Coiled coil</keyword>
<feature type="coiled-coil region" evidence="1">
    <location>
        <begin position="5"/>
        <end position="32"/>
    </location>
</feature>
<keyword evidence="3" id="KW-1185">Reference proteome</keyword>
<dbReference type="AlphaFoldDB" id="A0A2Z6AZS0"/>
<sequence length="67" mass="7884">MDNIIQKHIREMKALRNSLKDSSKQLHEQRRQNDLAVVALKRRIADIPLTVPKARKPIHSRILSFIF</sequence>
<dbReference type="RefSeq" id="WP_126379150.1">
    <property type="nucleotide sequence ID" value="NZ_AP017378.1"/>
</dbReference>
<dbReference type="KEGG" id="dfl:DFE_2045"/>
<proteinExistence type="predicted"/>
<name>A0A2Z6AZS0_9BACT</name>
<evidence type="ECO:0000313" key="3">
    <source>
        <dbReference type="Proteomes" id="UP000269883"/>
    </source>
</evidence>
<accession>A0A2Z6AZS0</accession>